<evidence type="ECO:0000259" key="1">
    <source>
        <dbReference type="Pfam" id="PF26299"/>
    </source>
</evidence>
<evidence type="ECO:0000313" key="3">
    <source>
        <dbReference type="Proteomes" id="UP001632037"/>
    </source>
</evidence>
<comment type="caution">
    <text evidence="2">The sequence shown here is derived from an EMBL/GenBank/DDBJ whole genome shotgun (WGS) entry which is preliminary data.</text>
</comment>
<reference evidence="2 3" key="1">
    <citation type="submission" date="2024-09" db="EMBL/GenBank/DDBJ databases">
        <title>Genome sequencing and assembly of Phytophthora oleae, isolate VK10A, causative agent of rot of olive drupes.</title>
        <authorList>
            <person name="Conti Taguali S."/>
            <person name="Riolo M."/>
            <person name="La Spada F."/>
            <person name="Cacciola S.O."/>
            <person name="Dionisio G."/>
        </authorList>
    </citation>
    <scope>NUCLEOTIDE SEQUENCE [LARGE SCALE GENOMIC DNA]</scope>
    <source>
        <strain evidence="2 3">VK10A</strain>
    </source>
</reference>
<proteinExistence type="predicted"/>
<dbReference type="InterPro" id="IPR058740">
    <property type="entry name" value="MurL_N"/>
</dbReference>
<protein>
    <recommendedName>
        <fullName evidence="1">MurL N-terminal domain-containing protein</fullName>
    </recommendedName>
</protein>
<dbReference type="Proteomes" id="UP001632037">
    <property type="component" value="Unassembled WGS sequence"/>
</dbReference>
<gene>
    <name evidence="2" type="ORF">V7S43_003498</name>
</gene>
<accession>A0ABD3FXC9</accession>
<dbReference type="AlphaFoldDB" id="A0ABD3FXC9"/>
<sequence length="139" mass="15691">MTPNRTGASAFRFEHNMNDKTWESEVAGTRYQPAGHPWAALVAFDSVLAAILGDFTYVAVGNERSANYGNNVVHEGRPVNHQYDKSFDFETRAHAYIFASTWWKTCTTSRRCSSCGRCRSRALLRIARWIAPRISCPSI</sequence>
<keyword evidence="3" id="KW-1185">Reference proteome</keyword>
<organism evidence="2 3">
    <name type="scientific">Phytophthora oleae</name>
    <dbReference type="NCBI Taxonomy" id="2107226"/>
    <lineage>
        <taxon>Eukaryota</taxon>
        <taxon>Sar</taxon>
        <taxon>Stramenopiles</taxon>
        <taxon>Oomycota</taxon>
        <taxon>Peronosporomycetes</taxon>
        <taxon>Peronosporales</taxon>
        <taxon>Peronosporaceae</taxon>
        <taxon>Phytophthora</taxon>
    </lineage>
</organism>
<dbReference type="Pfam" id="PF26299">
    <property type="entry name" value="MurL_N"/>
    <property type="match status" value="1"/>
</dbReference>
<feature type="domain" description="MurL N-terminal" evidence="1">
    <location>
        <begin position="35"/>
        <end position="98"/>
    </location>
</feature>
<dbReference type="EMBL" id="JBIMZQ010000005">
    <property type="protein sequence ID" value="KAL3671582.1"/>
    <property type="molecule type" value="Genomic_DNA"/>
</dbReference>
<evidence type="ECO:0000313" key="2">
    <source>
        <dbReference type="EMBL" id="KAL3671582.1"/>
    </source>
</evidence>
<name>A0ABD3FXC9_9STRA</name>